<reference evidence="1 2" key="1">
    <citation type="journal article" date="2000" name="Nature">
        <title>The genome sequence of the plant pathogen Xylella fastidiosa.</title>
        <authorList>
            <person name="Simpson A.J."/>
            <person name="Reinach F.C."/>
            <person name="Arruda P."/>
            <person name="Abreu F.A."/>
            <person name="Acencio M."/>
            <person name="Alvarenga R."/>
            <person name="Alves L.M."/>
            <person name="Araya J.E."/>
            <person name="Baia G.S."/>
            <person name="Baptista C.S."/>
            <person name="Barros M.H."/>
            <person name="Bonaccorsi E.D."/>
            <person name="Bordin S."/>
            <person name="Bove J.M."/>
            <person name="Briones M.R."/>
            <person name="Bueno M.R."/>
            <person name="Camargo A.A."/>
            <person name="Camargo L.E."/>
            <person name="Carraro D.M."/>
            <person name="Carrer H."/>
            <person name="Colauto N.B."/>
            <person name="Colombo C."/>
            <person name="Costa F.F."/>
            <person name="Costa M.C."/>
            <person name="Costa-Neto C.M."/>
            <person name="Coutinho L.L."/>
            <person name="Cristofani M."/>
            <person name="Dias-Neto E."/>
            <person name="Docena C."/>
            <person name="El-Dorry H."/>
            <person name="Facincani A.P."/>
            <person name="Ferreira A.J."/>
            <person name="Ferreira V.C."/>
            <person name="Ferro J.A."/>
            <person name="Fraga J.S."/>
            <person name="Franca S.C."/>
            <person name="Franco M.C."/>
            <person name="Frohme M."/>
            <person name="Furlan L.R."/>
            <person name="Garnier M."/>
            <person name="Goldman G.H."/>
            <person name="Goldman M.H."/>
            <person name="Gomes S.L."/>
            <person name="Gruber A."/>
            <person name="Ho P.L."/>
            <person name="Hoheisel J.D."/>
            <person name="Junqueira M.L."/>
            <person name="Kemper E.L."/>
            <person name="Kitajima J.P."/>
            <person name="Krieger J.E."/>
            <person name="Kuramae E.E."/>
            <person name="Laigret F."/>
            <person name="Lambais M.R."/>
            <person name="Leite L.C."/>
            <person name="Lemos E.G."/>
            <person name="Lemos M.V."/>
            <person name="Lopes S.A."/>
            <person name="Lopes C.R."/>
            <person name="Machado J.A."/>
            <person name="Machado M.A."/>
            <person name="Madeira A.M."/>
            <person name="Madeira H.M."/>
            <person name="Marino C.L."/>
            <person name="Marques M.V."/>
            <person name="Martins E.A."/>
            <person name="Martins E.M."/>
            <person name="Matsukuma A.Y."/>
            <person name="Menck C.F."/>
            <person name="Miracca E.C."/>
            <person name="Miyaki C.Y."/>
            <person name="Monteriro-Vitorello C.B."/>
            <person name="Moon D.H."/>
            <person name="Nagai M.A."/>
            <person name="Nascimento A.L."/>
            <person name="Netto L.E."/>
            <person name="Nhani A.Jr."/>
            <person name="Nobrega F.G."/>
            <person name="Nunes L.R."/>
            <person name="Oliveira M.A."/>
            <person name="de Oliveira M.C."/>
            <person name="de Oliveira R.C."/>
            <person name="Palmieri D.A."/>
            <person name="Paris A."/>
            <person name="Peixoto B.R."/>
            <person name="Pereira G.A."/>
            <person name="Pereira H.A.Jr."/>
            <person name="Pesquero J.B."/>
            <person name="Quaggio R.B."/>
            <person name="Roberto P.G."/>
            <person name="Rodrigues V."/>
            <person name="de M Rosa A.J."/>
            <person name="de Rosa V.E.Jr."/>
            <person name="de Sa R.G."/>
            <person name="Santelli R.V."/>
            <person name="Sawasaki H.E."/>
            <person name="da Silva A.C."/>
            <person name="da Silva A.M."/>
            <person name="da Silva F.R."/>
            <person name="da Silva W.A.Jr."/>
            <person name="da Silveira J.F."/>
            <person name="Silvestri M.L."/>
            <person name="Siqueira W.J."/>
            <person name="de Souza A.A."/>
            <person name="de Souza A.P."/>
            <person name="Terenzi M.F."/>
            <person name="Truffi D."/>
            <person name="Tsai S.M."/>
            <person name="Tsuhako M.H."/>
            <person name="Vallada H."/>
            <person name="Van Sluys M.A."/>
            <person name="Verjovski-Almeida S."/>
            <person name="Vettore A.L."/>
            <person name="Zago M.A."/>
            <person name="Zatz M."/>
            <person name="Meidanis J."/>
            <person name="Setubal J.C."/>
        </authorList>
    </citation>
    <scope>NUCLEOTIDE SEQUENCE [LARGE SCALE GENOMIC DNA]</scope>
    <source>
        <strain evidence="1 2">9a5c</strain>
    </source>
</reference>
<evidence type="ECO:0000313" key="2">
    <source>
        <dbReference type="Proteomes" id="UP000000812"/>
    </source>
</evidence>
<sequence length="36" mass="4201">MIRIDEPMYANPTHIRSYPVKVRFNDAECALIFAFA</sequence>
<dbReference type="HOGENOM" id="CLU_3359274_0_0_6"/>
<organism evidence="1 2">
    <name type="scientific">Xylella fastidiosa (strain 9a5c)</name>
    <dbReference type="NCBI Taxonomy" id="160492"/>
    <lineage>
        <taxon>Bacteria</taxon>
        <taxon>Pseudomonadati</taxon>
        <taxon>Pseudomonadota</taxon>
        <taxon>Gammaproteobacteria</taxon>
        <taxon>Lysobacterales</taxon>
        <taxon>Lysobacteraceae</taxon>
        <taxon>Xylella</taxon>
    </lineage>
</organism>
<dbReference type="KEGG" id="xfa:XF_0332"/>
<dbReference type="EMBL" id="AE003849">
    <property type="protein sequence ID" value="AAF83142.1"/>
    <property type="molecule type" value="Genomic_DNA"/>
</dbReference>
<dbReference type="AlphaFoldDB" id="Q9PGH0"/>
<dbReference type="Proteomes" id="UP000000812">
    <property type="component" value="Chromosome"/>
</dbReference>
<gene>
    <name evidence="1" type="ordered locus">XF_0332</name>
</gene>
<name>Q9PGH0_XYLFA</name>
<accession>Q9PGH0</accession>
<dbReference type="PIR" id="G82817">
    <property type="entry name" value="G82817"/>
</dbReference>
<proteinExistence type="predicted"/>
<protein>
    <submittedName>
        <fullName evidence="1">Uncharacterized protein</fullName>
    </submittedName>
</protein>
<evidence type="ECO:0000313" key="1">
    <source>
        <dbReference type="EMBL" id="AAF83142.1"/>
    </source>
</evidence>